<dbReference type="GO" id="GO:0015774">
    <property type="term" value="P:polysaccharide transport"/>
    <property type="evidence" value="ECO:0007669"/>
    <property type="project" value="UniProtKB-KW"/>
</dbReference>
<dbReference type="PANTHER" id="PTHR30413:SF10">
    <property type="entry name" value="CAPSULE POLYSACCHARIDE EXPORT INNER-MEMBRANE PROTEIN CTRC"/>
    <property type="match status" value="1"/>
</dbReference>
<evidence type="ECO:0000259" key="11">
    <source>
        <dbReference type="Pfam" id="PF01061"/>
    </source>
</evidence>
<name>A0A1T4PEQ7_9BACT</name>
<keyword evidence="4" id="KW-1003">Cell membrane</keyword>
<evidence type="ECO:0000256" key="3">
    <source>
        <dbReference type="ARBA" id="ARBA00022448"/>
    </source>
</evidence>
<evidence type="ECO:0000313" key="12">
    <source>
        <dbReference type="EMBL" id="SJZ89726.1"/>
    </source>
</evidence>
<evidence type="ECO:0000313" key="13">
    <source>
        <dbReference type="Proteomes" id="UP000190102"/>
    </source>
</evidence>
<keyword evidence="3" id="KW-0813">Transport</keyword>
<feature type="transmembrane region" description="Helical" evidence="10">
    <location>
        <begin position="187"/>
        <end position="208"/>
    </location>
</feature>
<feature type="transmembrane region" description="Helical" evidence="10">
    <location>
        <begin position="244"/>
        <end position="261"/>
    </location>
</feature>
<feature type="transmembrane region" description="Helical" evidence="10">
    <location>
        <begin position="153"/>
        <end position="175"/>
    </location>
</feature>
<evidence type="ECO:0000256" key="9">
    <source>
        <dbReference type="ARBA" id="ARBA00023136"/>
    </source>
</evidence>
<evidence type="ECO:0000256" key="7">
    <source>
        <dbReference type="ARBA" id="ARBA00022989"/>
    </source>
</evidence>
<dbReference type="Proteomes" id="UP000190102">
    <property type="component" value="Unassembled WGS sequence"/>
</dbReference>
<keyword evidence="5" id="KW-0762">Sugar transport</keyword>
<keyword evidence="6 10" id="KW-0812">Transmembrane</keyword>
<feature type="domain" description="ABC-2 type transporter transmembrane" evidence="11">
    <location>
        <begin position="26"/>
        <end position="233"/>
    </location>
</feature>
<keyword evidence="7 10" id="KW-1133">Transmembrane helix</keyword>
<evidence type="ECO:0000256" key="5">
    <source>
        <dbReference type="ARBA" id="ARBA00022597"/>
    </source>
</evidence>
<feature type="transmembrane region" description="Helical" evidence="10">
    <location>
        <begin position="123"/>
        <end position="147"/>
    </location>
</feature>
<feature type="transmembrane region" description="Helical" evidence="10">
    <location>
        <begin position="43"/>
        <end position="66"/>
    </location>
</feature>
<comment type="subcellular location">
    <subcellularLocation>
        <location evidence="1">Cell membrane</location>
        <topology evidence="1">Multi-pass membrane protein</topology>
    </subcellularLocation>
</comment>
<dbReference type="PRINTS" id="PR00164">
    <property type="entry name" value="ABC2TRNSPORT"/>
</dbReference>
<dbReference type="AlphaFoldDB" id="A0A1T4PEQ7"/>
<keyword evidence="9 10" id="KW-0472">Membrane</keyword>
<sequence>MTFSEGNPTQYSTSLLRSFQIQLRVIGALLMREILTRYGRHNIGFLWVFGEPMLFTLGITIIWNLMNVTHGKNVSITAFAITGYSSLLLWRNCSNRIIKAIEANHSLLYHRNVRVFDVFAARLLLEIAGATASAIVLTILFVQIGLMQAPADIIIALIGFLLQAWFAYSLSLIVGAASERSEFVERVWHIVTYLALPFSGTFFMVDWLPKSVQKYIMWVPMVNGTEMIRHGYFGSTIKTHENPVYFTLLNSVLFLIGLAMVKECGQRVEPE</sequence>
<dbReference type="GO" id="GO:0015920">
    <property type="term" value="P:lipopolysaccharide transport"/>
    <property type="evidence" value="ECO:0007669"/>
    <property type="project" value="TreeGrafter"/>
</dbReference>
<comment type="similarity">
    <text evidence="2">Belongs to the ABC-2 integral membrane protein family.</text>
</comment>
<dbReference type="GO" id="GO:0043190">
    <property type="term" value="C:ATP-binding cassette (ABC) transporter complex"/>
    <property type="evidence" value="ECO:0007669"/>
    <property type="project" value="InterPro"/>
</dbReference>
<keyword evidence="8" id="KW-0625">Polysaccharide transport</keyword>
<protein>
    <submittedName>
        <fullName evidence="12">Capsular polysaccharide transport system permease protein</fullName>
    </submittedName>
</protein>
<dbReference type="OrthoDB" id="9814458at2"/>
<dbReference type="GO" id="GO:0140359">
    <property type="term" value="F:ABC-type transporter activity"/>
    <property type="evidence" value="ECO:0007669"/>
    <property type="project" value="InterPro"/>
</dbReference>
<proteinExistence type="inferred from homology"/>
<evidence type="ECO:0000256" key="10">
    <source>
        <dbReference type="SAM" id="Phobius"/>
    </source>
</evidence>
<gene>
    <name evidence="12" type="ORF">SAMN02745119_01954</name>
</gene>
<accession>A0A1T4PEQ7</accession>
<dbReference type="STRING" id="115783.SAMN02745119_01954"/>
<evidence type="ECO:0000256" key="8">
    <source>
        <dbReference type="ARBA" id="ARBA00023047"/>
    </source>
</evidence>
<reference evidence="13" key="1">
    <citation type="submission" date="2017-02" db="EMBL/GenBank/DDBJ databases">
        <authorList>
            <person name="Varghese N."/>
            <person name="Submissions S."/>
        </authorList>
    </citation>
    <scope>NUCLEOTIDE SEQUENCE [LARGE SCALE GENOMIC DNA]</scope>
    <source>
        <strain evidence="13">ATCC BAA-34</strain>
    </source>
</reference>
<evidence type="ECO:0000256" key="6">
    <source>
        <dbReference type="ARBA" id="ARBA00022692"/>
    </source>
</evidence>
<dbReference type="EMBL" id="FUWR01000009">
    <property type="protein sequence ID" value="SJZ89726.1"/>
    <property type="molecule type" value="Genomic_DNA"/>
</dbReference>
<dbReference type="InterPro" id="IPR013525">
    <property type="entry name" value="ABC2_TM"/>
</dbReference>
<keyword evidence="13" id="KW-1185">Reference proteome</keyword>
<dbReference type="InterPro" id="IPR000412">
    <property type="entry name" value="ABC_2_transport"/>
</dbReference>
<dbReference type="PANTHER" id="PTHR30413">
    <property type="entry name" value="INNER MEMBRANE TRANSPORT PERMEASE"/>
    <property type="match status" value="1"/>
</dbReference>
<feature type="transmembrane region" description="Helical" evidence="10">
    <location>
        <begin position="72"/>
        <end position="90"/>
    </location>
</feature>
<dbReference type="RefSeq" id="WP_078790237.1">
    <property type="nucleotide sequence ID" value="NZ_FUWR01000009.1"/>
</dbReference>
<organism evidence="12 13">
    <name type="scientific">Trichlorobacter thiogenes</name>
    <dbReference type="NCBI Taxonomy" id="115783"/>
    <lineage>
        <taxon>Bacteria</taxon>
        <taxon>Pseudomonadati</taxon>
        <taxon>Thermodesulfobacteriota</taxon>
        <taxon>Desulfuromonadia</taxon>
        <taxon>Geobacterales</taxon>
        <taxon>Geobacteraceae</taxon>
        <taxon>Trichlorobacter</taxon>
    </lineage>
</organism>
<evidence type="ECO:0000256" key="1">
    <source>
        <dbReference type="ARBA" id="ARBA00004651"/>
    </source>
</evidence>
<dbReference type="Pfam" id="PF01061">
    <property type="entry name" value="ABC2_membrane"/>
    <property type="match status" value="1"/>
</dbReference>
<evidence type="ECO:0000256" key="2">
    <source>
        <dbReference type="ARBA" id="ARBA00007783"/>
    </source>
</evidence>
<evidence type="ECO:0000256" key="4">
    <source>
        <dbReference type="ARBA" id="ARBA00022475"/>
    </source>
</evidence>